<protein>
    <submittedName>
        <fullName evidence="7">Translocation/assembly module TamB domain-containing protein</fullName>
    </submittedName>
</protein>
<evidence type="ECO:0000256" key="3">
    <source>
        <dbReference type="ARBA" id="ARBA00022989"/>
    </source>
</evidence>
<keyword evidence="3 5" id="KW-1133">Transmembrane helix</keyword>
<keyword evidence="4 5" id="KW-0472">Membrane</keyword>
<dbReference type="InterPro" id="IPR007452">
    <property type="entry name" value="TamB_C"/>
</dbReference>
<name>A0ABW6CT40_9CAUL</name>
<evidence type="ECO:0000256" key="2">
    <source>
        <dbReference type="ARBA" id="ARBA00022692"/>
    </source>
</evidence>
<evidence type="ECO:0000256" key="1">
    <source>
        <dbReference type="ARBA" id="ARBA00004167"/>
    </source>
</evidence>
<gene>
    <name evidence="7" type="ORF">OCL97_19830</name>
</gene>
<dbReference type="EMBL" id="JAOTJD010000049">
    <property type="protein sequence ID" value="MFD3266200.1"/>
    <property type="molecule type" value="Genomic_DNA"/>
</dbReference>
<keyword evidence="8" id="KW-1185">Reference proteome</keyword>
<dbReference type="RefSeq" id="WP_377371477.1">
    <property type="nucleotide sequence ID" value="NZ_JAOTJD010000049.1"/>
</dbReference>
<keyword evidence="2 5" id="KW-0812">Transmembrane</keyword>
<evidence type="ECO:0000313" key="7">
    <source>
        <dbReference type="EMBL" id="MFD3266200.1"/>
    </source>
</evidence>
<dbReference type="PANTHER" id="PTHR36985">
    <property type="entry name" value="TRANSLOCATION AND ASSEMBLY MODULE SUBUNIT TAMB"/>
    <property type="match status" value="1"/>
</dbReference>
<evidence type="ECO:0000259" key="6">
    <source>
        <dbReference type="Pfam" id="PF04357"/>
    </source>
</evidence>
<comment type="caution">
    <text evidence="7">The sequence shown here is derived from an EMBL/GenBank/DDBJ whole genome shotgun (WGS) entry which is preliminary data.</text>
</comment>
<sequence length="1393" mass="144458">MTGPSDIEEVVHEVEAAVVEVARSRGLPKAILAICAVIALVLSGLLLTTRYGVLLPQGRMLIESRANGLKLGRFGSLRIEGLSGDVWRHFSVRRLTISDEKGVWLEAKNLDISWYYAKLLTRKLHAETITAEQVTVLRRPTLTPKQKSSGLPVSFDIDLIKTRLELQPAFSYRRGVYDVTASLDVQRRGRGQQGRVSAASVLHAGDHLDVQFDFGKTRPLLLVADVHEAQGGALAGAAGLPVDQAFDLKARADGKMSAGKLTAVVTSGAATPLEMQGAWTPEGGQAKGRLDLTASTLTRKLSARLGPQALFVITGARAEPGLHDLTARVQSANLTLVARGRGNIGERRTGPKGLALTLDTASLSKISGGPQMGPARAAGVLTGTADDARFVGTLSVDRLKLGSYGLDRVSGPIQLTRRAGVLGVKGQASGVGGKGTGVLAAILGARPTASFDAQRLADGRFSLRDLQAAGAGLKVQASGGRGLIGGLNFKGKAEVSNLAAARTGAKGSASATWSATQGGPGKPWTLTADARGAKFASGYAELDRLLGASPRASAKGNIQDGKISLASAELNGAAVKATSAGVLENGALKFKLDWSADGPFRAGPVEITGKASGSGAVTGTLGEPRADLLADFEALDVPRLPLKAAHMTLTFMRRPDGSSGLVTLAATSEFGPAVAKAAFRFPEGGVDLSDLAIDAGGLKATGALALRRSTPSSADLAISLTKGALLDGGQVTGAVKIVDASGGPRASLDLRAQNAVLPGSRVAISAGRLTADGPLARLPYAADVKGASSNGPWAFNGKGVITQARPGYVIGFDGMGRYGRRDLRTLDTAVFKVGGPERSARLRLAASDGGEIDLDGRLAGDTAQVRAQLRQLGLGLFNEDLTGKVDAELNLAGKGARLDGTLAARLEDARAKGSDVSQGLDGVLTARLADSSMVIDADLSNTGGLKATANLVLPAEASAAPFRVALNRQKPIQGRVFADGEVKPLWDLLVGGERELAGRVRLEGTLGGTLADIKTRGEASVDDGRFSDGATGLVLREVIVRATLTDNVINVSRATGADGHGGSATGSGRISQDGVSTFKLNLTAFRLIDNDQATASASGQVTLDRDVAGKVRLAGKLLVERADISARTPTPSGVVAMDVIEVNKPMDLGVAQQAVARQGLGVNLDVTLTAPRRIYLRGRGLDVELSLDAHVGGNTNRPVLSGVARVVRGEYDFAGKRFEFDQRGVVYLATSTRDIRLSLSATRDDPSLTAVVSIRGTAAKPEITLNSTPTLPNDEVLSNVLFGRSASQLSPLEAAQLASALSSLAGGGGFDVIGNLRNFAGLDRLAVGGGDESGMTISGGKYLTEDVYLELTGGGREGPSAQVEWRVRKNLSIISKLASQGDGKLAVRWRKDY</sequence>
<comment type="subcellular location">
    <subcellularLocation>
        <location evidence="1">Membrane</location>
        <topology evidence="1">Single-pass membrane protein</topology>
    </subcellularLocation>
</comment>
<accession>A0ABW6CT40</accession>
<evidence type="ECO:0000313" key="8">
    <source>
        <dbReference type="Proteomes" id="UP001598130"/>
    </source>
</evidence>
<proteinExistence type="predicted"/>
<evidence type="ECO:0000256" key="4">
    <source>
        <dbReference type="ARBA" id="ARBA00023136"/>
    </source>
</evidence>
<dbReference type="Proteomes" id="UP001598130">
    <property type="component" value="Unassembled WGS sequence"/>
</dbReference>
<organism evidence="7 8">
    <name type="scientific">Phenylobacterium ferrooxidans</name>
    <dbReference type="NCBI Taxonomy" id="2982689"/>
    <lineage>
        <taxon>Bacteria</taxon>
        <taxon>Pseudomonadati</taxon>
        <taxon>Pseudomonadota</taxon>
        <taxon>Alphaproteobacteria</taxon>
        <taxon>Caulobacterales</taxon>
        <taxon>Caulobacteraceae</taxon>
        <taxon>Phenylobacterium</taxon>
    </lineage>
</organism>
<evidence type="ECO:0000256" key="5">
    <source>
        <dbReference type="SAM" id="Phobius"/>
    </source>
</evidence>
<dbReference type="PANTHER" id="PTHR36985:SF1">
    <property type="entry name" value="TRANSLOCATION AND ASSEMBLY MODULE SUBUNIT TAMB"/>
    <property type="match status" value="1"/>
</dbReference>
<feature type="transmembrane region" description="Helical" evidence="5">
    <location>
        <begin position="30"/>
        <end position="53"/>
    </location>
</feature>
<dbReference type="Pfam" id="PF04357">
    <property type="entry name" value="TamB"/>
    <property type="match status" value="1"/>
</dbReference>
<reference evidence="7 8" key="1">
    <citation type="submission" date="2022-09" db="EMBL/GenBank/DDBJ databases">
        <title>New species of Phenylobacterium.</title>
        <authorList>
            <person name="Mieszkin S."/>
        </authorList>
    </citation>
    <scope>NUCLEOTIDE SEQUENCE [LARGE SCALE GENOMIC DNA]</scope>
    <source>
        <strain evidence="7 8">HK31-G</strain>
    </source>
</reference>
<feature type="domain" description="Translocation and assembly module TamB C-terminal" evidence="6">
    <location>
        <begin position="1054"/>
        <end position="1393"/>
    </location>
</feature>